<organism evidence="6 7">
    <name type="scientific">Microbacterium esteraromaticum</name>
    <dbReference type="NCBI Taxonomy" id="57043"/>
    <lineage>
        <taxon>Bacteria</taxon>
        <taxon>Bacillati</taxon>
        <taxon>Actinomycetota</taxon>
        <taxon>Actinomycetes</taxon>
        <taxon>Micrococcales</taxon>
        <taxon>Microbacteriaceae</taxon>
        <taxon>Microbacterium</taxon>
    </lineage>
</organism>
<protein>
    <submittedName>
        <fullName evidence="6">LLM class flavin-dependent oxidoreductase</fullName>
    </submittedName>
</protein>
<dbReference type="Pfam" id="PF00296">
    <property type="entry name" value="Bac_luciferase"/>
    <property type="match status" value="1"/>
</dbReference>
<dbReference type="AlphaFoldDB" id="A0A7D8ACB2"/>
<dbReference type="Proteomes" id="UP000515708">
    <property type="component" value="Chromosome"/>
</dbReference>
<dbReference type="PANTHER" id="PTHR42847:SF4">
    <property type="entry name" value="ALKANESULFONATE MONOOXYGENASE-RELATED"/>
    <property type="match status" value="1"/>
</dbReference>
<dbReference type="InterPro" id="IPR011251">
    <property type="entry name" value="Luciferase-like_dom"/>
</dbReference>
<dbReference type="SUPFAM" id="SSF51679">
    <property type="entry name" value="Bacterial luciferase-like"/>
    <property type="match status" value="1"/>
</dbReference>
<evidence type="ECO:0000256" key="2">
    <source>
        <dbReference type="ARBA" id="ARBA00022643"/>
    </source>
</evidence>
<evidence type="ECO:0000259" key="5">
    <source>
        <dbReference type="Pfam" id="PF00296"/>
    </source>
</evidence>
<dbReference type="InterPro" id="IPR050172">
    <property type="entry name" value="SsuD_RutA_monooxygenase"/>
</dbReference>
<feature type="domain" description="Luciferase-like" evidence="5">
    <location>
        <begin position="23"/>
        <end position="308"/>
    </location>
</feature>
<dbReference type="EMBL" id="CP043732">
    <property type="protein sequence ID" value="QMU95922.1"/>
    <property type="molecule type" value="Genomic_DNA"/>
</dbReference>
<dbReference type="RefSeq" id="WP_182253755.1">
    <property type="nucleotide sequence ID" value="NZ_CP043732.1"/>
</dbReference>
<evidence type="ECO:0000256" key="4">
    <source>
        <dbReference type="ARBA" id="ARBA00023033"/>
    </source>
</evidence>
<dbReference type="GO" id="GO:0008726">
    <property type="term" value="F:alkanesulfonate monooxygenase activity"/>
    <property type="evidence" value="ECO:0007669"/>
    <property type="project" value="TreeGrafter"/>
</dbReference>
<dbReference type="PANTHER" id="PTHR42847">
    <property type="entry name" value="ALKANESULFONATE MONOOXYGENASE"/>
    <property type="match status" value="1"/>
</dbReference>
<keyword evidence="3" id="KW-0560">Oxidoreductase</keyword>
<keyword evidence="4" id="KW-0503">Monooxygenase</keyword>
<gene>
    <name evidence="6" type="ORF">FVO59_00945</name>
</gene>
<keyword evidence="1" id="KW-0285">Flavoprotein</keyword>
<dbReference type="Gene3D" id="3.20.20.30">
    <property type="entry name" value="Luciferase-like domain"/>
    <property type="match status" value="1"/>
</dbReference>
<evidence type="ECO:0000313" key="6">
    <source>
        <dbReference type="EMBL" id="QMU95922.1"/>
    </source>
</evidence>
<dbReference type="GO" id="GO:0046306">
    <property type="term" value="P:alkanesulfonate catabolic process"/>
    <property type="evidence" value="ECO:0007669"/>
    <property type="project" value="TreeGrafter"/>
</dbReference>
<evidence type="ECO:0000256" key="1">
    <source>
        <dbReference type="ARBA" id="ARBA00022630"/>
    </source>
</evidence>
<reference evidence="6 7" key="1">
    <citation type="journal article" date="2020" name="Front. Microbiol.">
        <title>Design of Bacterial Strain-Specific qPCR Assays Using NGS Data and Publicly Available Resources and Its Application to Track Biocontrol Strains.</title>
        <authorList>
            <person name="Hernandez I."/>
            <person name="Sant C."/>
            <person name="Martinez R."/>
            <person name="Fernandez C."/>
        </authorList>
    </citation>
    <scope>NUCLEOTIDE SEQUENCE [LARGE SCALE GENOMIC DNA]</scope>
    <source>
        <strain evidence="6 7">B24</strain>
    </source>
</reference>
<dbReference type="InterPro" id="IPR036661">
    <property type="entry name" value="Luciferase-like_sf"/>
</dbReference>
<sequence length="342" mass="38898">MADDSVEEILKKLRVYLFPWGADGPTIDSMVEFAQKAEELGFEAIHVPWHFTMPKTASFAAFGTRYLFDPLVLMPIIARETKRIKVAFEFVAPTLHPFVWAQYFSTLDNASNGRAVAVPVLGWWDEDFSVGMVKTTERGRRMDEAMSTFRQLWNGEDITEAGRIWDSTGLEITPKPVQQRLPMWVGGGEKSLNRTAKWADAFYPLFPTPDEIKNELLPTLRAKDEEFGRTTPLELAAVNYGMISDDEAWMKDWALPRLLARINGITFDEALTRIDDPTLNRPEERLMIGSAEQAAKRLRENLDAGVDHLVLDFYLHGWEDSKFGIEHMTRFAKEVVPLAAAK</sequence>
<name>A0A7D8ACB2_9MICO</name>
<evidence type="ECO:0000256" key="3">
    <source>
        <dbReference type="ARBA" id="ARBA00023002"/>
    </source>
</evidence>
<proteinExistence type="predicted"/>
<evidence type="ECO:0000313" key="7">
    <source>
        <dbReference type="Proteomes" id="UP000515708"/>
    </source>
</evidence>
<accession>A0A7D8ACB2</accession>
<keyword evidence="2" id="KW-0288">FMN</keyword>